<comment type="function">
    <text evidence="3">Removes the formyl group from the N-terminal Met of newly synthesized proteins.</text>
</comment>
<dbReference type="CDD" id="cd00487">
    <property type="entry name" value="Pep_deformylase"/>
    <property type="match status" value="1"/>
</dbReference>
<dbReference type="Proteomes" id="UP000266841">
    <property type="component" value="Unassembled WGS sequence"/>
</dbReference>
<keyword evidence="3" id="KW-0378">Hydrolase</keyword>
<comment type="catalytic activity">
    <reaction evidence="3">
        <text>N-terminal N-formyl-L-methionyl-[peptide] + H2O = N-terminal L-methionyl-[peptide] + formate</text>
        <dbReference type="Rhea" id="RHEA:24420"/>
        <dbReference type="Rhea" id="RHEA-COMP:10639"/>
        <dbReference type="Rhea" id="RHEA-COMP:10640"/>
        <dbReference type="ChEBI" id="CHEBI:15377"/>
        <dbReference type="ChEBI" id="CHEBI:15740"/>
        <dbReference type="ChEBI" id="CHEBI:49298"/>
        <dbReference type="ChEBI" id="CHEBI:64731"/>
        <dbReference type="EC" id="3.5.1.88"/>
    </reaction>
</comment>
<protein>
    <recommendedName>
        <fullName evidence="2 3">Peptide deformylase</fullName>
        <ecNumber evidence="2 3">3.5.1.88</ecNumber>
    </recommendedName>
</protein>
<evidence type="ECO:0000256" key="2">
    <source>
        <dbReference type="ARBA" id="ARBA00012175"/>
    </source>
</evidence>
<dbReference type="NCBIfam" id="TIGR00079">
    <property type="entry name" value="pept_deformyl"/>
    <property type="match status" value="1"/>
</dbReference>
<evidence type="ECO:0000256" key="3">
    <source>
        <dbReference type="RuleBase" id="RU362111"/>
    </source>
</evidence>
<dbReference type="eggNOG" id="KOG3137">
    <property type="taxonomic scope" value="Eukaryota"/>
</dbReference>
<dbReference type="PANTHER" id="PTHR10458:SF22">
    <property type="entry name" value="PEPTIDE DEFORMYLASE"/>
    <property type="match status" value="1"/>
</dbReference>
<dbReference type="InterPro" id="IPR036821">
    <property type="entry name" value="Peptide_deformylase_sf"/>
</dbReference>
<dbReference type="NCBIfam" id="NF001159">
    <property type="entry name" value="PRK00150.1-3"/>
    <property type="match status" value="1"/>
</dbReference>
<dbReference type="PRINTS" id="PR01576">
    <property type="entry name" value="PDEFORMYLASE"/>
</dbReference>
<proteinExistence type="inferred from homology"/>
<dbReference type="OrthoDB" id="276063at2759"/>
<dbReference type="AlphaFoldDB" id="K0T4T4"/>
<keyword evidence="5" id="KW-1185">Reference proteome</keyword>
<dbReference type="OMA" id="VCIQHEI"/>
<accession>K0T4T4</accession>
<dbReference type="EC" id="3.5.1.88" evidence="2 3"/>
<dbReference type="HAMAP" id="MF_00163">
    <property type="entry name" value="Pep_deformylase"/>
    <property type="match status" value="1"/>
</dbReference>
<comment type="similarity">
    <text evidence="1 3">Belongs to the polypeptide deformylase family.</text>
</comment>
<evidence type="ECO:0000313" key="5">
    <source>
        <dbReference type="Proteomes" id="UP000266841"/>
    </source>
</evidence>
<comment type="caution">
    <text evidence="4">The sequence shown here is derived from an EMBL/GenBank/DDBJ whole genome shotgun (WGS) entry which is preliminary data.</text>
</comment>
<dbReference type="PIRSF" id="PIRSF004749">
    <property type="entry name" value="Pep_def"/>
    <property type="match status" value="1"/>
</dbReference>
<name>K0T4T4_THAOC</name>
<reference evidence="4 5" key="1">
    <citation type="journal article" date="2012" name="Genome Biol.">
        <title>Genome and low-iron response of an oceanic diatom adapted to chronic iron limitation.</title>
        <authorList>
            <person name="Lommer M."/>
            <person name="Specht M."/>
            <person name="Roy A.S."/>
            <person name="Kraemer L."/>
            <person name="Andreson R."/>
            <person name="Gutowska M.A."/>
            <person name="Wolf J."/>
            <person name="Bergner S.V."/>
            <person name="Schilhabel M.B."/>
            <person name="Klostermeier U.C."/>
            <person name="Beiko R.G."/>
            <person name="Rosenstiel P."/>
            <person name="Hippler M."/>
            <person name="Laroche J."/>
        </authorList>
    </citation>
    <scope>NUCLEOTIDE SEQUENCE [LARGE SCALE GENOMIC DNA]</scope>
    <source>
        <strain evidence="4 5">CCMP1005</strain>
    </source>
</reference>
<sequence>MHSTSPSHGSWAALFSTKEEVDPGVVEGTDLRVLKYPHPSLRRENEVIPDEQLTGPGCEISKIAKEMFLVMYATNGVGLAAPQVGINKRLMVYNDTGDPKKWMKENIFVNPKIVEYSDAKDIETEGCLSFPDMNGDVQRSKWIKIEAQNLKGKKIKKKFKGWEARVFQHEYDHLERTVYIDRLTDEGRKEVQPRLNELVGEFGDGGEL</sequence>
<dbReference type="GO" id="GO:0046872">
    <property type="term" value="F:metal ion binding"/>
    <property type="evidence" value="ECO:0007669"/>
    <property type="project" value="UniProtKB-KW"/>
</dbReference>
<dbReference type="PANTHER" id="PTHR10458">
    <property type="entry name" value="PEPTIDE DEFORMYLASE"/>
    <property type="match status" value="1"/>
</dbReference>
<dbReference type="GO" id="GO:0042586">
    <property type="term" value="F:peptide deformylase activity"/>
    <property type="evidence" value="ECO:0007669"/>
    <property type="project" value="UniProtKB-EC"/>
</dbReference>
<evidence type="ECO:0000256" key="1">
    <source>
        <dbReference type="ARBA" id="ARBA00010759"/>
    </source>
</evidence>
<keyword evidence="3" id="KW-0648">Protein biosynthesis</keyword>
<gene>
    <name evidence="4" type="ORF">THAOC_13720</name>
</gene>
<keyword evidence="3" id="KW-0479">Metal-binding</keyword>
<dbReference type="GO" id="GO:0006412">
    <property type="term" value="P:translation"/>
    <property type="evidence" value="ECO:0007669"/>
    <property type="project" value="UniProtKB-KW"/>
</dbReference>
<dbReference type="InterPro" id="IPR023635">
    <property type="entry name" value="Peptide_deformylase"/>
</dbReference>
<dbReference type="EMBL" id="AGNL01015854">
    <property type="protein sequence ID" value="EJK65417.1"/>
    <property type="molecule type" value="Genomic_DNA"/>
</dbReference>
<organism evidence="4 5">
    <name type="scientific">Thalassiosira oceanica</name>
    <name type="common">Marine diatom</name>
    <dbReference type="NCBI Taxonomy" id="159749"/>
    <lineage>
        <taxon>Eukaryota</taxon>
        <taxon>Sar</taxon>
        <taxon>Stramenopiles</taxon>
        <taxon>Ochrophyta</taxon>
        <taxon>Bacillariophyta</taxon>
        <taxon>Coscinodiscophyceae</taxon>
        <taxon>Thalassiosirophycidae</taxon>
        <taxon>Thalassiosirales</taxon>
        <taxon>Thalassiosiraceae</taxon>
        <taxon>Thalassiosira</taxon>
    </lineage>
</organism>
<dbReference type="Pfam" id="PF01327">
    <property type="entry name" value="Pep_deformylase"/>
    <property type="match status" value="1"/>
</dbReference>
<dbReference type="Gene3D" id="3.90.45.10">
    <property type="entry name" value="Peptide deformylase"/>
    <property type="match status" value="1"/>
</dbReference>
<evidence type="ECO:0000313" key="4">
    <source>
        <dbReference type="EMBL" id="EJK65417.1"/>
    </source>
</evidence>
<dbReference type="SUPFAM" id="SSF56420">
    <property type="entry name" value="Peptide deformylase"/>
    <property type="match status" value="1"/>
</dbReference>